<protein>
    <submittedName>
        <fullName evidence="1">Uncharacterized protein</fullName>
    </submittedName>
</protein>
<dbReference type="EMBL" id="BGZK01000820">
    <property type="protein sequence ID" value="GBP61715.1"/>
    <property type="molecule type" value="Genomic_DNA"/>
</dbReference>
<comment type="caution">
    <text evidence="1">The sequence shown here is derived from an EMBL/GenBank/DDBJ whole genome shotgun (WGS) entry which is preliminary data.</text>
</comment>
<dbReference type="Proteomes" id="UP000299102">
    <property type="component" value="Unassembled WGS sequence"/>
</dbReference>
<keyword evidence="2" id="KW-1185">Reference proteome</keyword>
<evidence type="ECO:0000313" key="1">
    <source>
        <dbReference type="EMBL" id="GBP61715.1"/>
    </source>
</evidence>
<proteinExistence type="predicted"/>
<reference evidence="1 2" key="1">
    <citation type="journal article" date="2019" name="Commun. Biol.">
        <title>The bagworm genome reveals a unique fibroin gene that provides high tensile strength.</title>
        <authorList>
            <person name="Kono N."/>
            <person name="Nakamura H."/>
            <person name="Ohtoshi R."/>
            <person name="Tomita M."/>
            <person name="Numata K."/>
            <person name="Arakawa K."/>
        </authorList>
    </citation>
    <scope>NUCLEOTIDE SEQUENCE [LARGE SCALE GENOMIC DNA]</scope>
</reference>
<name>A0A4C1XHQ1_EUMVA</name>
<organism evidence="1 2">
    <name type="scientific">Eumeta variegata</name>
    <name type="common">Bagworm moth</name>
    <name type="synonym">Eumeta japonica</name>
    <dbReference type="NCBI Taxonomy" id="151549"/>
    <lineage>
        <taxon>Eukaryota</taxon>
        <taxon>Metazoa</taxon>
        <taxon>Ecdysozoa</taxon>
        <taxon>Arthropoda</taxon>
        <taxon>Hexapoda</taxon>
        <taxon>Insecta</taxon>
        <taxon>Pterygota</taxon>
        <taxon>Neoptera</taxon>
        <taxon>Endopterygota</taxon>
        <taxon>Lepidoptera</taxon>
        <taxon>Glossata</taxon>
        <taxon>Ditrysia</taxon>
        <taxon>Tineoidea</taxon>
        <taxon>Psychidae</taxon>
        <taxon>Oiketicinae</taxon>
        <taxon>Eumeta</taxon>
    </lineage>
</organism>
<accession>A0A4C1XHQ1</accession>
<sequence>MLSDNLVQLSVDYPNVDQPNDHLSELPRATLQCLRYTVYAHVSTCLLYRSVRLLVYAQMILAAENASTDIQLMKLDNKNETISLQARRTLPAFIRDLDLSREY</sequence>
<evidence type="ECO:0000313" key="2">
    <source>
        <dbReference type="Proteomes" id="UP000299102"/>
    </source>
</evidence>
<gene>
    <name evidence="1" type="ORF">EVAR_89095_1</name>
</gene>
<dbReference type="AlphaFoldDB" id="A0A4C1XHQ1"/>